<accession>A0A2R5F191</accession>
<reference evidence="1 2" key="1">
    <citation type="submission" date="2017-08" db="EMBL/GenBank/DDBJ databases">
        <title>Substantial Increase in Enzyme Production by Combined Drug-Resistance Mutations in Paenibacillus agaridevorans.</title>
        <authorList>
            <person name="Tanaka Y."/>
            <person name="Funane K."/>
            <person name="Hosaka T."/>
            <person name="Shiwa Y."/>
            <person name="Fujita N."/>
            <person name="Miyazaki T."/>
            <person name="Yoshikawa H."/>
            <person name="Murakami K."/>
            <person name="Kasahara K."/>
            <person name="Inaoka T."/>
            <person name="Hiraga Y."/>
            <person name="Ochi K."/>
        </authorList>
    </citation>
    <scope>NUCLEOTIDE SEQUENCE [LARGE SCALE GENOMIC DNA]</scope>
    <source>
        <strain evidence="1 2">T-3040</strain>
    </source>
</reference>
<proteinExistence type="predicted"/>
<dbReference type="EMBL" id="BDQX01000231">
    <property type="protein sequence ID" value="GBG09501.1"/>
    <property type="molecule type" value="Genomic_DNA"/>
</dbReference>
<protein>
    <submittedName>
        <fullName evidence="1">Putative terminase</fullName>
    </submittedName>
</protein>
<name>A0A2R5F191_9BACL</name>
<dbReference type="AlphaFoldDB" id="A0A2R5F191"/>
<sequence length="169" mass="19226">MDEDEQELLGEIDTDPVAQASETIALLAIRERRMLHRIKKLTEGLSETQRRELQQLRTIKEAIPVHDERTGKMKTVVSTRDELVVAEIEEKTVSTVERILQTEEGLTRVQAQKLKAIKLLYEISSPEQQARVDKLRGEARKLGINEIKEPLRIEIDYGDGDADEEGGQP</sequence>
<dbReference type="Proteomes" id="UP000245202">
    <property type="component" value="Unassembled WGS sequence"/>
</dbReference>
<comment type="caution">
    <text evidence="1">The sequence shown here is derived from an EMBL/GenBank/DDBJ whole genome shotgun (WGS) entry which is preliminary data.</text>
</comment>
<gene>
    <name evidence="1" type="ORF">PAT3040_04149</name>
</gene>
<organism evidence="1 2">
    <name type="scientific">Paenibacillus agaridevorans</name>
    <dbReference type="NCBI Taxonomy" id="171404"/>
    <lineage>
        <taxon>Bacteria</taxon>
        <taxon>Bacillati</taxon>
        <taxon>Bacillota</taxon>
        <taxon>Bacilli</taxon>
        <taxon>Bacillales</taxon>
        <taxon>Paenibacillaceae</taxon>
        <taxon>Paenibacillus</taxon>
    </lineage>
</organism>
<evidence type="ECO:0000313" key="2">
    <source>
        <dbReference type="Proteomes" id="UP000245202"/>
    </source>
</evidence>
<evidence type="ECO:0000313" key="1">
    <source>
        <dbReference type="EMBL" id="GBG09501.1"/>
    </source>
</evidence>
<keyword evidence="2" id="KW-1185">Reference proteome</keyword>